<dbReference type="Pfam" id="PF12796">
    <property type="entry name" value="Ank_2"/>
    <property type="match status" value="1"/>
</dbReference>
<dbReference type="EMBL" id="JANBPT010000942">
    <property type="protein sequence ID" value="KAJ1911342.1"/>
    <property type="molecule type" value="Genomic_DNA"/>
</dbReference>
<dbReference type="Pfam" id="PF10431">
    <property type="entry name" value="ClpB_D2-small"/>
    <property type="match status" value="1"/>
</dbReference>
<evidence type="ECO:0000313" key="8">
    <source>
        <dbReference type="Proteomes" id="UP001150569"/>
    </source>
</evidence>
<evidence type="ECO:0000256" key="3">
    <source>
        <dbReference type="PROSITE-ProRule" id="PRU00023"/>
    </source>
</evidence>
<keyword evidence="4" id="KW-1133">Transmembrane helix</keyword>
<dbReference type="GO" id="GO:0016887">
    <property type="term" value="F:ATP hydrolysis activity"/>
    <property type="evidence" value="ECO:0007669"/>
    <property type="project" value="InterPro"/>
</dbReference>
<evidence type="ECO:0000256" key="1">
    <source>
        <dbReference type="ARBA" id="ARBA00022741"/>
    </source>
</evidence>
<feature type="domain" description="AAA+ ATPase" evidence="5">
    <location>
        <begin position="316"/>
        <end position="464"/>
    </location>
</feature>
<feature type="repeat" description="ANK" evidence="3">
    <location>
        <begin position="203"/>
        <end position="235"/>
    </location>
</feature>
<dbReference type="SUPFAM" id="SSF52540">
    <property type="entry name" value="P-loop containing nucleoside triphosphate hydrolases"/>
    <property type="match status" value="1"/>
</dbReference>
<dbReference type="InterPro" id="IPR003593">
    <property type="entry name" value="AAA+_ATPase"/>
</dbReference>
<feature type="repeat" description="ANK" evidence="3">
    <location>
        <begin position="137"/>
        <end position="169"/>
    </location>
</feature>
<dbReference type="SUPFAM" id="SSF48403">
    <property type="entry name" value="Ankyrin repeat"/>
    <property type="match status" value="1"/>
</dbReference>
<dbReference type="SMART" id="SM00382">
    <property type="entry name" value="AAA"/>
    <property type="match status" value="1"/>
</dbReference>
<accession>A0A9W8DIS4</accession>
<gene>
    <name evidence="7" type="ORF">IWQ60_010186</name>
</gene>
<dbReference type="InterPro" id="IPR019489">
    <property type="entry name" value="Clp_ATPase_C"/>
</dbReference>
<dbReference type="Gene3D" id="3.40.50.300">
    <property type="entry name" value="P-loop containing nucleotide triphosphate hydrolases"/>
    <property type="match status" value="1"/>
</dbReference>
<sequence length="614" mass="68662">MRRLVFTAMRRNFPCGPARTVATVPHAAVRRPRRTLVWPVLGAATAILGGGYYAYRCTTDPLSTFTFPNLPVAHAHSEVATNRDLCLLVLHNDERGVRDYLATHATASLDPALPDSPSDEAMDKRRRRYLVNCRHPLGWTPLLVACANGHAAMVALLLAEGADSNLPDKFQPADVRSYHVLRDLYLTREREFCSLFYPSAPTAGFTPLHYACVQGNTAVIKQLLDAGADPRVQDQNGHLCRDYLDADLPGHAATLRGLAEAENHLVAERKRRAKALRQRYPLEQQLQEMIVGQLTPINAVASAIRRRENGWHDEDRPLVFLFLGSSGVGKTELAKQVARYLHHNDAAAFIRVDLSEFQSKHEVAKFIGSPPGYVGYEEGGQLTEKLAKCPNAVVLLDEVEKAHPDVLTIMLQVFDEGHLTDGKGQTVDCKDAIFILTSNLAQHEIADEAEALRAEAREQAPTAGLNDEATSLSRRFVNTTVYPILRGHFRRDEFLGRINEILFFLPFNTAELRRITTKELERWARKAEARHQIRLTWTPAVVEELAEGYNVRYGARSIKHEVEKRVVNQIAKAHELDELSEGDAVHLYTEDGTVRLKLSRAQQESKASRGGFFT</sequence>
<keyword evidence="4" id="KW-0812">Transmembrane</keyword>
<dbReference type="InterPro" id="IPR002110">
    <property type="entry name" value="Ankyrin_rpt"/>
</dbReference>
<keyword evidence="8" id="KW-1185">Reference proteome</keyword>
<reference evidence="7" key="1">
    <citation type="submission" date="2022-07" db="EMBL/GenBank/DDBJ databases">
        <title>Phylogenomic reconstructions and comparative analyses of Kickxellomycotina fungi.</title>
        <authorList>
            <person name="Reynolds N.K."/>
            <person name="Stajich J.E."/>
            <person name="Barry K."/>
            <person name="Grigoriev I.V."/>
            <person name="Crous P."/>
            <person name="Smith M.E."/>
        </authorList>
    </citation>
    <scope>NUCLEOTIDE SEQUENCE</scope>
    <source>
        <strain evidence="7">RSA 861</strain>
    </source>
</reference>
<dbReference type="PANTHER" id="PTHR11638:SF93">
    <property type="entry name" value="MITOCHONDRIAL DISAGGREGASE"/>
    <property type="match status" value="1"/>
</dbReference>
<dbReference type="InterPro" id="IPR001270">
    <property type="entry name" value="ClpA/B"/>
</dbReference>
<keyword evidence="1" id="KW-0547">Nucleotide-binding</keyword>
<dbReference type="Gene3D" id="1.10.8.60">
    <property type="match status" value="1"/>
</dbReference>
<evidence type="ECO:0000259" key="6">
    <source>
        <dbReference type="SMART" id="SM01086"/>
    </source>
</evidence>
<feature type="transmembrane region" description="Helical" evidence="4">
    <location>
        <begin position="36"/>
        <end position="55"/>
    </location>
</feature>
<dbReference type="OrthoDB" id="18170at2759"/>
<dbReference type="CDD" id="cd19499">
    <property type="entry name" value="RecA-like_ClpB_Hsp104-like"/>
    <property type="match status" value="1"/>
</dbReference>
<dbReference type="PROSITE" id="PS50297">
    <property type="entry name" value="ANK_REP_REGION"/>
    <property type="match status" value="2"/>
</dbReference>
<protein>
    <submittedName>
        <fullName evidence="7">Uncharacterized protein</fullName>
    </submittedName>
</protein>
<dbReference type="InterPro" id="IPR036770">
    <property type="entry name" value="Ankyrin_rpt-contain_sf"/>
</dbReference>
<organism evidence="7 8">
    <name type="scientific">Tieghemiomyces parasiticus</name>
    <dbReference type="NCBI Taxonomy" id="78921"/>
    <lineage>
        <taxon>Eukaryota</taxon>
        <taxon>Fungi</taxon>
        <taxon>Fungi incertae sedis</taxon>
        <taxon>Zoopagomycota</taxon>
        <taxon>Kickxellomycotina</taxon>
        <taxon>Dimargaritomycetes</taxon>
        <taxon>Dimargaritales</taxon>
        <taxon>Dimargaritaceae</taxon>
        <taxon>Tieghemiomyces</taxon>
    </lineage>
</organism>
<dbReference type="GO" id="GO:0034605">
    <property type="term" value="P:cellular response to heat"/>
    <property type="evidence" value="ECO:0007669"/>
    <property type="project" value="TreeGrafter"/>
</dbReference>
<evidence type="ECO:0000259" key="5">
    <source>
        <dbReference type="SMART" id="SM00382"/>
    </source>
</evidence>
<keyword evidence="2" id="KW-0067">ATP-binding</keyword>
<name>A0A9W8DIS4_9FUNG</name>
<dbReference type="SMART" id="SM01086">
    <property type="entry name" value="ClpB_D2-small"/>
    <property type="match status" value="1"/>
</dbReference>
<evidence type="ECO:0000256" key="4">
    <source>
        <dbReference type="SAM" id="Phobius"/>
    </source>
</evidence>
<dbReference type="InterPro" id="IPR003959">
    <property type="entry name" value="ATPase_AAA_core"/>
</dbReference>
<keyword evidence="4" id="KW-0472">Membrane</keyword>
<dbReference type="Pfam" id="PF07724">
    <property type="entry name" value="AAA_2"/>
    <property type="match status" value="1"/>
</dbReference>
<dbReference type="SMART" id="SM00248">
    <property type="entry name" value="ANK"/>
    <property type="match status" value="2"/>
</dbReference>
<keyword evidence="3" id="KW-0040">ANK repeat</keyword>
<dbReference type="PANTHER" id="PTHR11638">
    <property type="entry name" value="ATP-DEPENDENT CLP PROTEASE"/>
    <property type="match status" value="1"/>
</dbReference>
<dbReference type="GO" id="GO:0005739">
    <property type="term" value="C:mitochondrion"/>
    <property type="evidence" value="ECO:0007669"/>
    <property type="project" value="TreeGrafter"/>
</dbReference>
<comment type="caution">
    <text evidence="7">The sequence shown here is derived from an EMBL/GenBank/DDBJ whole genome shotgun (WGS) entry which is preliminary data.</text>
</comment>
<proteinExistence type="predicted"/>
<dbReference type="InterPro" id="IPR050130">
    <property type="entry name" value="ClpA_ClpB"/>
</dbReference>
<dbReference type="AlphaFoldDB" id="A0A9W8DIS4"/>
<evidence type="ECO:0000313" key="7">
    <source>
        <dbReference type="EMBL" id="KAJ1911342.1"/>
    </source>
</evidence>
<dbReference type="GO" id="GO:0005524">
    <property type="term" value="F:ATP binding"/>
    <property type="evidence" value="ECO:0007669"/>
    <property type="project" value="UniProtKB-KW"/>
</dbReference>
<dbReference type="InterPro" id="IPR027417">
    <property type="entry name" value="P-loop_NTPase"/>
</dbReference>
<dbReference type="PRINTS" id="PR00300">
    <property type="entry name" value="CLPPROTEASEA"/>
</dbReference>
<dbReference type="Proteomes" id="UP001150569">
    <property type="component" value="Unassembled WGS sequence"/>
</dbReference>
<evidence type="ECO:0000256" key="2">
    <source>
        <dbReference type="ARBA" id="ARBA00022840"/>
    </source>
</evidence>
<dbReference type="PROSITE" id="PS50088">
    <property type="entry name" value="ANK_REPEAT"/>
    <property type="match status" value="2"/>
</dbReference>
<feature type="domain" description="Clp ATPase C-terminal" evidence="6">
    <location>
        <begin position="507"/>
        <end position="596"/>
    </location>
</feature>
<dbReference type="Gene3D" id="1.25.40.20">
    <property type="entry name" value="Ankyrin repeat-containing domain"/>
    <property type="match status" value="1"/>
</dbReference>